<comment type="caution">
    <text evidence="2">The sequence shown here is derived from an EMBL/GenBank/DDBJ whole genome shotgun (WGS) entry which is preliminary data.</text>
</comment>
<feature type="compositionally biased region" description="Polar residues" evidence="1">
    <location>
        <begin position="50"/>
        <end position="59"/>
    </location>
</feature>
<dbReference type="EMBL" id="JAGFBR010000007">
    <property type="protein sequence ID" value="KAH0463819.1"/>
    <property type="molecule type" value="Genomic_DNA"/>
</dbReference>
<gene>
    <name evidence="2" type="ORF">IEQ34_006605</name>
</gene>
<evidence type="ECO:0000313" key="3">
    <source>
        <dbReference type="Proteomes" id="UP000775213"/>
    </source>
</evidence>
<accession>A0AAV7H842</accession>
<evidence type="ECO:0000313" key="2">
    <source>
        <dbReference type="EMBL" id="KAH0463819.1"/>
    </source>
</evidence>
<dbReference type="AlphaFoldDB" id="A0AAV7H842"/>
<proteinExistence type="predicted"/>
<dbReference type="Proteomes" id="UP000775213">
    <property type="component" value="Unassembled WGS sequence"/>
</dbReference>
<protein>
    <submittedName>
        <fullName evidence="2">Uncharacterized protein</fullName>
    </submittedName>
</protein>
<name>A0AAV7H842_DENCH</name>
<keyword evidence="3" id="KW-1185">Reference proteome</keyword>
<sequence length="82" mass="9221">MLPGHYAQLPKVCPFRSKVAIFYQTSKANAINHMSSRKPALERRRVGTPARNSSISTVEKPSDYHHSWPAARSRLSTLLTKS</sequence>
<reference evidence="2 3" key="1">
    <citation type="journal article" date="2021" name="Hortic Res">
        <title>Chromosome-scale assembly of the Dendrobium chrysotoxum genome enhances the understanding of orchid evolution.</title>
        <authorList>
            <person name="Zhang Y."/>
            <person name="Zhang G.Q."/>
            <person name="Zhang D."/>
            <person name="Liu X.D."/>
            <person name="Xu X.Y."/>
            <person name="Sun W.H."/>
            <person name="Yu X."/>
            <person name="Zhu X."/>
            <person name="Wang Z.W."/>
            <person name="Zhao X."/>
            <person name="Zhong W.Y."/>
            <person name="Chen H."/>
            <person name="Yin W.L."/>
            <person name="Huang T."/>
            <person name="Niu S.C."/>
            <person name="Liu Z.J."/>
        </authorList>
    </citation>
    <scope>NUCLEOTIDE SEQUENCE [LARGE SCALE GENOMIC DNA]</scope>
    <source>
        <strain evidence="2">Lindl</strain>
    </source>
</reference>
<feature type="region of interest" description="Disordered" evidence="1">
    <location>
        <begin position="34"/>
        <end position="65"/>
    </location>
</feature>
<evidence type="ECO:0000256" key="1">
    <source>
        <dbReference type="SAM" id="MobiDB-lite"/>
    </source>
</evidence>
<organism evidence="2 3">
    <name type="scientific">Dendrobium chrysotoxum</name>
    <name type="common">Orchid</name>
    <dbReference type="NCBI Taxonomy" id="161865"/>
    <lineage>
        <taxon>Eukaryota</taxon>
        <taxon>Viridiplantae</taxon>
        <taxon>Streptophyta</taxon>
        <taxon>Embryophyta</taxon>
        <taxon>Tracheophyta</taxon>
        <taxon>Spermatophyta</taxon>
        <taxon>Magnoliopsida</taxon>
        <taxon>Liliopsida</taxon>
        <taxon>Asparagales</taxon>
        <taxon>Orchidaceae</taxon>
        <taxon>Epidendroideae</taxon>
        <taxon>Malaxideae</taxon>
        <taxon>Dendrobiinae</taxon>
        <taxon>Dendrobium</taxon>
    </lineage>
</organism>